<dbReference type="SUPFAM" id="SSF51703">
    <property type="entry name" value="Cobalamin (vitamin B12)-dependent enzymes"/>
    <property type="match status" value="1"/>
</dbReference>
<evidence type="ECO:0000259" key="11">
    <source>
        <dbReference type="PROSITE" id="PS51332"/>
    </source>
</evidence>
<dbReference type="EMBL" id="VBSB01000003">
    <property type="protein sequence ID" value="NTY59007.1"/>
    <property type="molecule type" value="Genomic_DNA"/>
</dbReference>
<protein>
    <recommendedName>
        <fullName evidence="6">methylmalonyl-CoA mutase</fullName>
        <ecNumber evidence="6">5.4.99.2</ecNumber>
    </recommendedName>
</protein>
<evidence type="ECO:0000313" key="12">
    <source>
        <dbReference type="EMBL" id="NTY59007.1"/>
    </source>
</evidence>
<keyword evidence="13" id="KW-1185">Reference proteome</keyword>
<comment type="caution">
    <text evidence="12">The sequence shown here is derived from an EMBL/GenBank/DDBJ whole genome shotgun (WGS) entry which is preliminary data.</text>
</comment>
<dbReference type="RefSeq" id="WP_174396899.1">
    <property type="nucleotide sequence ID" value="NZ_VBSB01000003.1"/>
</dbReference>
<evidence type="ECO:0000256" key="9">
    <source>
        <dbReference type="ARBA" id="ARBA00023235"/>
    </source>
</evidence>
<dbReference type="Gene3D" id="3.40.50.280">
    <property type="entry name" value="Cobalamin-binding domain"/>
    <property type="match status" value="1"/>
</dbReference>
<keyword evidence="7" id="KW-0846">Cobalamin</keyword>
<dbReference type="InterPro" id="IPR006098">
    <property type="entry name" value="MMCoA_mutase_a_cat"/>
</dbReference>
<sequence length="751" mass="80429">MTASTTGTVPSFADVPLHSEHATAAPTEAAVVEHVAAAAAAHGYTAEQLEWHTPEGIAVKPVYVGADRDAIAEAGYPLDSFPGEPPFIRGPYPTMYVNQPWTIRQYAGFSTAAESNAFYRRNLAAGQKGLSVAFDLATHRGYDSDHPRVAGDVGMAGVAIDSILDMRQLFDGIDLGTVSVSMTMNGAVLPILALYVVAAEEQGVPPEKLAGTIQNDILKEFMVRNTYIYPPKPSMRIISDIFGYTSAKMPKFNSISISGYHIQEAGATADLELAYTLADGVEYLKAGRDAGLDVDKFAPRLSFFWGIGMNFFMEVAKLRAGRLLWSELVAEFGAKNPKSLSLRTHSQTSGWSLTAQDVFNNVARTCVEAMAATQGHTQSLHTNALDEALALPTDFSARIARNTQLLLQQESGTTRPIDPWGGSYYVEWLTHQLAEKARAHIAEVAEHGGMAQAIGEGIPKLRIEEAAARTQARIDSGAQPLIGVNKYQVTEDQEIDVLKVENSRVRAEQLAKLEQLRAERDERATQSALDDLTRAAGASGVSGEDDLGNNLLALAINAARAKATLGEISDALEKVYGRHQAEIRTIAGVYRDEVGKAQNVSAATELVEKFAESDGRRPRILVAKMGQDGHDRGQKVIATAFADIGFDVDVGSLFSTPEEVAQQAADNDVHVVGVSSLAAGHLTLVPALRDALAEVGRPDIMVVVGGVIPPGDFDELYAAGATAIFPPGTVIADAAVDLLHKLAERLGYDLT</sequence>
<comment type="function">
    <text evidence="3">Catalyzes the isomerization of succinyl-CoA to methylmalonyl-CoA during synthesis of propionate from tricarboxylic acid-cycle intermediates.</text>
</comment>
<comment type="cofactor">
    <cofactor evidence="2">
        <name>adenosylcob(III)alamin</name>
        <dbReference type="ChEBI" id="CHEBI:18408"/>
    </cofactor>
</comment>
<evidence type="ECO:0000256" key="2">
    <source>
        <dbReference type="ARBA" id="ARBA00001922"/>
    </source>
</evidence>
<evidence type="ECO:0000256" key="10">
    <source>
        <dbReference type="ARBA" id="ARBA00023285"/>
    </source>
</evidence>
<dbReference type="InterPro" id="IPR006159">
    <property type="entry name" value="Acid_CoA_mut_C"/>
</dbReference>
<evidence type="ECO:0000256" key="6">
    <source>
        <dbReference type="ARBA" id="ARBA00012398"/>
    </source>
</evidence>
<dbReference type="GO" id="GO:0004494">
    <property type="term" value="F:methylmalonyl-CoA mutase activity"/>
    <property type="evidence" value="ECO:0007669"/>
    <property type="project" value="UniProtKB-EC"/>
</dbReference>
<dbReference type="NCBIfam" id="NF006944">
    <property type="entry name" value="PRK09426.1"/>
    <property type="match status" value="1"/>
</dbReference>
<name>A0ABX2JQ86_9MYCO</name>
<dbReference type="Pfam" id="PF01642">
    <property type="entry name" value="MM_CoA_mutase"/>
    <property type="match status" value="1"/>
</dbReference>
<organism evidence="12 13">
    <name type="scientific">Mycolicibacterium sphagni</name>
    <dbReference type="NCBI Taxonomy" id="1786"/>
    <lineage>
        <taxon>Bacteria</taxon>
        <taxon>Bacillati</taxon>
        <taxon>Actinomycetota</taxon>
        <taxon>Actinomycetes</taxon>
        <taxon>Mycobacteriales</taxon>
        <taxon>Mycobacteriaceae</taxon>
        <taxon>Mycolicibacterium</taxon>
    </lineage>
</organism>
<dbReference type="InterPro" id="IPR058549">
    <property type="entry name" value="MeMalonylCoA_mutase_a/b_site"/>
</dbReference>
<feature type="domain" description="B12-binding" evidence="11">
    <location>
        <begin position="617"/>
        <end position="749"/>
    </location>
</feature>
<comment type="subunit">
    <text evidence="5">Heterodimer of an alpha and a beta chain.</text>
</comment>
<comment type="catalytic activity">
    <reaction evidence="1">
        <text>(R)-methylmalonyl-CoA = succinyl-CoA</text>
        <dbReference type="Rhea" id="RHEA:22888"/>
        <dbReference type="ChEBI" id="CHEBI:57292"/>
        <dbReference type="ChEBI" id="CHEBI:57326"/>
        <dbReference type="EC" id="5.4.99.2"/>
    </reaction>
</comment>
<accession>A0ABX2JQ86</accession>
<dbReference type="SUPFAM" id="SSF52242">
    <property type="entry name" value="Cobalamin (vitamin B12)-binding domain"/>
    <property type="match status" value="1"/>
</dbReference>
<evidence type="ECO:0000256" key="4">
    <source>
        <dbReference type="ARBA" id="ARBA00008465"/>
    </source>
</evidence>
<keyword evidence="8" id="KW-0479">Metal-binding</keyword>
<comment type="similarity">
    <text evidence="4">Belongs to the methylmalonyl-CoA mutase family.</text>
</comment>
<evidence type="ECO:0000313" key="13">
    <source>
        <dbReference type="Proteomes" id="UP000708347"/>
    </source>
</evidence>
<keyword evidence="10" id="KW-0170">Cobalt</keyword>
<dbReference type="InterPro" id="IPR006099">
    <property type="entry name" value="MeMalonylCoA_mutase_a/b_cat"/>
</dbReference>
<evidence type="ECO:0000256" key="7">
    <source>
        <dbReference type="ARBA" id="ARBA00022628"/>
    </source>
</evidence>
<dbReference type="InterPro" id="IPR036724">
    <property type="entry name" value="Cobalamin-bd_sf"/>
</dbReference>
<evidence type="ECO:0000256" key="8">
    <source>
        <dbReference type="ARBA" id="ARBA00022723"/>
    </source>
</evidence>
<dbReference type="PROSITE" id="PS00544">
    <property type="entry name" value="METMALONYL_COA_MUTASE"/>
    <property type="match status" value="1"/>
</dbReference>
<dbReference type="EC" id="5.4.99.2" evidence="6"/>
<dbReference type="Proteomes" id="UP000708347">
    <property type="component" value="Unassembled WGS sequence"/>
</dbReference>
<dbReference type="CDD" id="cd02071">
    <property type="entry name" value="MM_CoA_mut_B12_BD"/>
    <property type="match status" value="1"/>
</dbReference>
<keyword evidence="9 12" id="KW-0413">Isomerase</keyword>
<reference evidence="12 13" key="1">
    <citation type="submission" date="2019-05" db="EMBL/GenBank/DDBJ databases">
        <title>Mycolicibacterium sphagni ENV482 genome assembly.</title>
        <authorList>
            <person name="Chen W."/>
            <person name="Faulkner N.W."/>
            <person name="Hyman M.R."/>
        </authorList>
    </citation>
    <scope>NUCLEOTIDE SEQUENCE [LARGE SCALE GENOMIC DNA]</scope>
    <source>
        <strain evidence="12 13">ENV482</strain>
    </source>
</reference>
<gene>
    <name evidence="12" type="primary">scpA</name>
    <name evidence="12" type="ORF">FEG63_05485</name>
</gene>
<dbReference type="NCBIfam" id="TIGR00640">
    <property type="entry name" value="acid_CoA_mut_C"/>
    <property type="match status" value="1"/>
</dbReference>
<evidence type="ECO:0000256" key="1">
    <source>
        <dbReference type="ARBA" id="ARBA00000290"/>
    </source>
</evidence>
<dbReference type="PANTHER" id="PTHR48101">
    <property type="entry name" value="METHYLMALONYL-COA MUTASE, MITOCHONDRIAL-RELATED"/>
    <property type="match status" value="1"/>
</dbReference>
<dbReference type="InterPro" id="IPR006158">
    <property type="entry name" value="Cobalamin-bd"/>
</dbReference>
<dbReference type="PROSITE" id="PS51332">
    <property type="entry name" value="B12_BINDING"/>
    <property type="match status" value="1"/>
</dbReference>
<dbReference type="NCBIfam" id="TIGR00641">
    <property type="entry name" value="acid_CoA_mut_N"/>
    <property type="match status" value="1"/>
</dbReference>
<dbReference type="Gene3D" id="3.20.20.240">
    <property type="entry name" value="Methylmalonyl-CoA mutase"/>
    <property type="match status" value="1"/>
</dbReference>
<dbReference type="PANTHER" id="PTHR48101:SF4">
    <property type="entry name" value="METHYLMALONYL-COA MUTASE, MITOCHONDRIAL"/>
    <property type="match status" value="1"/>
</dbReference>
<proteinExistence type="inferred from homology"/>
<dbReference type="Pfam" id="PF02310">
    <property type="entry name" value="B12-binding"/>
    <property type="match status" value="1"/>
</dbReference>
<evidence type="ECO:0000256" key="5">
    <source>
        <dbReference type="ARBA" id="ARBA00011870"/>
    </source>
</evidence>
<dbReference type="InterPro" id="IPR016176">
    <property type="entry name" value="Cbl-dep_enz_cat"/>
</dbReference>
<dbReference type="CDD" id="cd03679">
    <property type="entry name" value="MM_CoA_mutase_alpha_like"/>
    <property type="match status" value="1"/>
</dbReference>
<evidence type="ECO:0000256" key="3">
    <source>
        <dbReference type="ARBA" id="ARBA00003359"/>
    </source>
</evidence>